<feature type="compositionally biased region" description="Basic residues" evidence="1">
    <location>
        <begin position="175"/>
        <end position="184"/>
    </location>
</feature>
<proteinExistence type="predicted"/>
<sequence>MYRTDRDRKLPDDSPSYRRVKQVPIRKLTFVAAPHRHLKSCVSSNALQSDGPLGVIQGTTSLDRFLPTPNLRPAYIELALRCVPEGEPDLLAPVGPYPPATELPFLHIGFRQAMSSASGPSSNPSKPANTQVQLGPPPAAPTYTGTVETGSHRRGFANPASVRNSSAPRNNQGRKQQHKRHRRPRLVDEDALAESHDESKRTDLDHPSDELLPSTPPTPSSPPPPSSHAV</sequence>
<evidence type="ECO:0000313" key="3">
    <source>
        <dbReference type="Proteomes" id="UP000054563"/>
    </source>
</evidence>
<dbReference type="AlphaFoldDB" id="A0A0J8RN82"/>
<evidence type="ECO:0000313" key="2">
    <source>
        <dbReference type="EMBL" id="KMU86565.1"/>
    </source>
</evidence>
<organism evidence="2 3">
    <name type="scientific">Coccidioides immitis H538.4</name>
    <dbReference type="NCBI Taxonomy" id="396776"/>
    <lineage>
        <taxon>Eukaryota</taxon>
        <taxon>Fungi</taxon>
        <taxon>Dikarya</taxon>
        <taxon>Ascomycota</taxon>
        <taxon>Pezizomycotina</taxon>
        <taxon>Eurotiomycetes</taxon>
        <taxon>Eurotiomycetidae</taxon>
        <taxon>Onygenales</taxon>
        <taxon>Onygenaceae</taxon>
        <taxon>Coccidioides</taxon>
    </lineage>
</organism>
<gene>
    <name evidence="2" type="ORF">CIHG_04354</name>
</gene>
<dbReference type="Proteomes" id="UP000054563">
    <property type="component" value="Unassembled WGS sequence"/>
</dbReference>
<dbReference type="STRING" id="396776.A0A0J8RN82"/>
<feature type="compositionally biased region" description="Polar residues" evidence="1">
    <location>
        <begin position="161"/>
        <end position="173"/>
    </location>
</feature>
<accession>A0A0J8RN82</accession>
<feature type="compositionally biased region" description="Low complexity" evidence="1">
    <location>
        <begin position="114"/>
        <end position="128"/>
    </location>
</feature>
<dbReference type="OrthoDB" id="302966at2759"/>
<reference evidence="3" key="1">
    <citation type="journal article" date="2010" name="Genome Res.">
        <title>Population genomic sequencing of Coccidioides fungi reveals recent hybridization and transposon control.</title>
        <authorList>
            <person name="Neafsey D.E."/>
            <person name="Barker B.M."/>
            <person name="Sharpton T.J."/>
            <person name="Stajich J.E."/>
            <person name="Park D.J."/>
            <person name="Whiston E."/>
            <person name="Hung C.-Y."/>
            <person name="McMahan C."/>
            <person name="White J."/>
            <person name="Sykes S."/>
            <person name="Heiman D."/>
            <person name="Young S."/>
            <person name="Zeng Q."/>
            <person name="Abouelleil A."/>
            <person name="Aftuck L."/>
            <person name="Bessette D."/>
            <person name="Brown A."/>
            <person name="FitzGerald M."/>
            <person name="Lui A."/>
            <person name="Macdonald J.P."/>
            <person name="Priest M."/>
            <person name="Orbach M.J."/>
            <person name="Galgiani J.N."/>
            <person name="Kirkland T.N."/>
            <person name="Cole G.T."/>
            <person name="Birren B.W."/>
            <person name="Henn M.R."/>
            <person name="Taylor J.W."/>
            <person name="Rounsley S.D."/>
        </authorList>
    </citation>
    <scope>NUCLEOTIDE SEQUENCE [LARGE SCALE GENOMIC DNA]</scope>
    <source>
        <strain evidence="3">H538.4</strain>
    </source>
</reference>
<feature type="region of interest" description="Disordered" evidence="1">
    <location>
        <begin position="114"/>
        <end position="230"/>
    </location>
</feature>
<dbReference type="eggNOG" id="KOG2164">
    <property type="taxonomic scope" value="Eukaryota"/>
</dbReference>
<dbReference type="EMBL" id="DS016993">
    <property type="protein sequence ID" value="KMU86565.1"/>
    <property type="molecule type" value="Genomic_DNA"/>
</dbReference>
<protein>
    <submittedName>
        <fullName evidence="2">Uncharacterized protein</fullName>
    </submittedName>
</protein>
<feature type="compositionally biased region" description="Pro residues" evidence="1">
    <location>
        <begin position="214"/>
        <end position="230"/>
    </location>
</feature>
<name>A0A0J8RN82_COCIT</name>
<feature type="compositionally biased region" description="Basic and acidic residues" evidence="1">
    <location>
        <begin position="185"/>
        <end position="209"/>
    </location>
</feature>
<evidence type="ECO:0000256" key="1">
    <source>
        <dbReference type="SAM" id="MobiDB-lite"/>
    </source>
</evidence>
<dbReference type="VEuPathDB" id="FungiDB:CIHG_04354"/>